<dbReference type="SUPFAM" id="SSF55874">
    <property type="entry name" value="ATPase domain of HSP90 chaperone/DNA topoisomerase II/histidine kinase"/>
    <property type="match status" value="1"/>
</dbReference>
<evidence type="ECO:0000259" key="16">
    <source>
        <dbReference type="PROSITE" id="PS50885"/>
    </source>
</evidence>
<dbReference type="InterPro" id="IPR036890">
    <property type="entry name" value="HATPase_C_sf"/>
</dbReference>
<dbReference type="PRINTS" id="PR00344">
    <property type="entry name" value="BCTRLSENSOR"/>
</dbReference>
<comment type="catalytic activity">
    <reaction evidence="1">
        <text>ATP + protein L-histidine = ADP + protein N-phospho-L-histidine.</text>
        <dbReference type="EC" id="2.7.13.3"/>
    </reaction>
</comment>
<proteinExistence type="predicted"/>
<dbReference type="InterPro" id="IPR003594">
    <property type="entry name" value="HATPase_dom"/>
</dbReference>
<dbReference type="Pfam" id="PF02518">
    <property type="entry name" value="HATPase_c"/>
    <property type="match status" value="1"/>
</dbReference>
<feature type="transmembrane region" description="Helical" evidence="13">
    <location>
        <begin position="141"/>
        <end position="167"/>
    </location>
</feature>
<reference evidence="18" key="1">
    <citation type="submission" date="2019-09" db="EMBL/GenBank/DDBJ databases">
        <authorList>
            <person name="Jung D.-H."/>
        </authorList>
    </citation>
    <scope>NUCLEOTIDE SEQUENCE [LARGE SCALE GENOMIC DNA]</scope>
    <source>
        <strain evidence="18">JA-25</strain>
    </source>
</reference>
<dbReference type="SMART" id="SM00387">
    <property type="entry name" value="HATPase_c"/>
    <property type="match status" value="1"/>
</dbReference>
<evidence type="ECO:0000259" key="15">
    <source>
        <dbReference type="PROSITE" id="PS50112"/>
    </source>
</evidence>
<dbReference type="PROSITE" id="PS50885">
    <property type="entry name" value="HAMP"/>
    <property type="match status" value="1"/>
</dbReference>
<evidence type="ECO:0000256" key="12">
    <source>
        <dbReference type="ARBA" id="ARBA00023136"/>
    </source>
</evidence>
<dbReference type="Gene3D" id="3.30.565.10">
    <property type="entry name" value="Histidine kinase-like ATPase, C-terminal domain"/>
    <property type="match status" value="1"/>
</dbReference>
<dbReference type="SMART" id="SM00091">
    <property type="entry name" value="PAS"/>
    <property type="match status" value="1"/>
</dbReference>
<evidence type="ECO:0000256" key="6">
    <source>
        <dbReference type="ARBA" id="ARBA00022692"/>
    </source>
</evidence>
<dbReference type="InterPro" id="IPR000014">
    <property type="entry name" value="PAS"/>
</dbReference>
<evidence type="ECO:0000259" key="14">
    <source>
        <dbReference type="PROSITE" id="PS50109"/>
    </source>
</evidence>
<dbReference type="InterPro" id="IPR003661">
    <property type="entry name" value="HisK_dim/P_dom"/>
</dbReference>
<dbReference type="InterPro" id="IPR005467">
    <property type="entry name" value="His_kinase_dom"/>
</dbReference>
<dbReference type="InterPro" id="IPR036097">
    <property type="entry name" value="HisK_dim/P_sf"/>
</dbReference>
<dbReference type="PANTHER" id="PTHR42878:SF7">
    <property type="entry name" value="SENSOR HISTIDINE KINASE GLRK"/>
    <property type="match status" value="1"/>
</dbReference>
<evidence type="ECO:0000256" key="1">
    <source>
        <dbReference type="ARBA" id="ARBA00000085"/>
    </source>
</evidence>
<dbReference type="EMBL" id="WAEL01000001">
    <property type="protein sequence ID" value="NID08586.1"/>
    <property type="molecule type" value="Genomic_DNA"/>
</dbReference>
<dbReference type="CDD" id="cd00082">
    <property type="entry name" value="HisKA"/>
    <property type="match status" value="1"/>
</dbReference>
<feature type="domain" description="PAS" evidence="15">
    <location>
        <begin position="226"/>
        <end position="271"/>
    </location>
</feature>
<evidence type="ECO:0000256" key="7">
    <source>
        <dbReference type="ARBA" id="ARBA00022741"/>
    </source>
</evidence>
<dbReference type="InterPro" id="IPR035965">
    <property type="entry name" value="PAS-like_dom_sf"/>
</dbReference>
<dbReference type="Pfam" id="PF00672">
    <property type="entry name" value="HAMP"/>
    <property type="match status" value="1"/>
</dbReference>
<dbReference type="SUPFAM" id="SSF55785">
    <property type="entry name" value="PYP-like sensor domain (PAS domain)"/>
    <property type="match status" value="1"/>
</dbReference>
<organism evidence="17 18">
    <name type="scientific">Fibrivirga algicola</name>
    <dbReference type="NCBI Taxonomy" id="2950420"/>
    <lineage>
        <taxon>Bacteria</taxon>
        <taxon>Pseudomonadati</taxon>
        <taxon>Bacteroidota</taxon>
        <taxon>Cytophagia</taxon>
        <taxon>Cytophagales</taxon>
        <taxon>Spirosomataceae</taxon>
        <taxon>Fibrivirga</taxon>
    </lineage>
</organism>
<dbReference type="Gene3D" id="6.10.340.10">
    <property type="match status" value="1"/>
</dbReference>
<dbReference type="InterPro" id="IPR004358">
    <property type="entry name" value="Sig_transdc_His_kin-like_C"/>
</dbReference>
<dbReference type="InterPro" id="IPR050351">
    <property type="entry name" value="BphY/WalK/GraS-like"/>
</dbReference>
<feature type="domain" description="HAMP" evidence="16">
    <location>
        <begin position="165"/>
        <end position="217"/>
    </location>
</feature>
<dbReference type="Pfam" id="PF00989">
    <property type="entry name" value="PAS"/>
    <property type="match status" value="1"/>
</dbReference>
<dbReference type="CDD" id="cd06225">
    <property type="entry name" value="HAMP"/>
    <property type="match status" value="1"/>
</dbReference>
<keyword evidence="12 13" id="KW-0472">Membrane</keyword>
<keyword evidence="10 13" id="KW-1133">Transmembrane helix</keyword>
<evidence type="ECO:0000256" key="3">
    <source>
        <dbReference type="ARBA" id="ARBA00012438"/>
    </source>
</evidence>
<dbReference type="InterPro" id="IPR013767">
    <property type="entry name" value="PAS_fold"/>
</dbReference>
<dbReference type="SMART" id="SM00304">
    <property type="entry name" value="HAMP"/>
    <property type="match status" value="1"/>
</dbReference>
<evidence type="ECO:0000256" key="11">
    <source>
        <dbReference type="ARBA" id="ARBA00023012"/>
    </source>
</evidence>
<evidence type="ECO:0000256" key="4">
    <source>
        <dbReference type="ARBA" id="ARBA00022553"/>
    </source>
</evidence>
<sequence length="586" mass="65265">MNLQSKIALGMAFLFAIILLLGGLGAYYLNQLANDSQAILQDNYISLEYTSHMQKALADLTDNESIGDFERNLKKQEANFTEAGEAEVTGNLRREFERLRRGATDSVTIRRMHQALFQLDEINRQAIVRKNEVAKQTAKDALIWLAVIGTTCFLIVLSFTINFPVYVARPLRELTQGIKQVTNRNFEERLHVNSSDEFGELARSFNRMAEKLDEYEHSNLARILFEKKRIDTLIQVMSDGIIGLDQNRYILFVNQAASRLLSLTESDLLGKYAPDIAATNDLMRTLIQDVMPPLQRTPSTPEGAGATGEASLLKIYDGDKESYFTRQTQPVDITRTGDEQAVRAGYVIVLKNVTSYKELDLAKTNFIATVSHELKTPISSIKMSLKLLDDQRIGSLNDEQKDLLTDLRADADRLLAITGELLNMAQVESGQIQLNIQPVDAGDIVGYAVNALRVAADQRAISLHTDLPAGLPQVRTDPDKASWVLINFLSNAVRHSPDESRIEVSAKPVKQGIEFRVRDYGAGIRPEHRDRIFDRYFRAPGSNGQASGTGLGLAISSEFIQSMHGRIGLDTTVTDGAAFWFTLPVV</sequence>
<accession>A0ABX0QBN1</accession>
<dbReference type="PROSITE" id="PS50109">
    <property type="entry name" value="HIS_KIN"/>
    <property type="match status" value="1"/>
</dbReference>
<comment type="caution">
    <text evidence="17">The sequence shown here is derived from an EMBL/GenBank/DDBJ whole genome shotgun (WGS) entry which is preliminary data.</text>
</comment>
<keyword evidence="6 13" id="KW-0812">Transmembrane</keyword>
<comment type="subcellular location">
    <subcellularLocation>
        <location evidence="2">Membrane</location>
        <topology evidence="2">Multi-pass membrane protein</topology>
    </subcellularLocation>
</comment>
<dbReference type="SMART" id="SM00388">
    <property type="entry name" value="HisKA"/>
    <property type="match status" value="1"/>
</dbReference>
<feature type="transmembrane region" description="Helical" evidence="13">
    <location>
        <begin position="7"/>
        <end position="29"/>
    </location>
</feature>
<keyword evidence="5" id="KW-0808">Transferase</keyword>
<dbReference type="PANTHER" id="PTHR42878">
    <property type="entry name" value="TWO-COMPONENT HISTIDINE KINASE"/>
    <property type="match status" value="1"/>
</dbReference>
<keyword evidence="18" id="KW-1185">Reference proteome</keyword>
<feature type="domain" description="Histidine kinase" evidence="14">
    <location>
        <begin position="369"/>
        <end position="586"/>
    </location>
</feature>
<dbReference type="Gene3D" id="1.10.287.130">
    <property type="match status" value="1"/>
</dbReference>
<dbReference type="SUPFAM" id="SSF158472">
    <property type="entry name" value="HAMP domain-like"/>
    <property type="match status" value="1"/>
</dbReference>
<dbReference type="SUPFAM" id="SSF47384">
    <property type="entry name" value="Homodimeric domain of signal transducing histidine kinase"/>
    <property type="match status" value="1"/>
</dbReference>
<dbReference type="Pfam" id="PF00512">
    <property type="entry name" value="HisKA"/>
    <property type="match status" value="1"/>
</dbReference>
<dbReference type="Proteomes" id="UP000606008">
    <property type="component" value="Unassembled WGS sequence"/>
</dbReference>
<protein>
    <recommendedName>
        <fullName evidence="3">histidine kinase</fullName>
        <ecNumber evidence="3">2.7.13.3</ecNumber>
    </recommendedName>
</protein>
<evidence type="ECO:0000313" key="18">
    <source>
        <dbReference type="Proteomes" id="UP000606008"/>
    </source>
</evidence>
<evidence type="ECO:0000313" key="17">
    <source>
        <dbReference type="EMBL" id="NID08586.1"/>
    </source>
</evidence>
<dbReference type="CDD" id="cd00130">
    <property type="entry name" value="PAS"/>
    <property type="match status" value="1"/>
</dbReference>
<keyword evidence="11" id="KW-0902">Two-component regulatory system</keyword>
<evidence type="ECO:0000256" key="13">
    <source>
        <dbReference type="SAM" id="Phobius"/>
    </source>
</evidence>
<keyword evidence="8" id="KW-0418">Kinase</keyword>
<dbReference type="PROSITE" id="PS50112">
    <property type="entry name" value="PAS"/>
    <property type="match status" value="1"/>
</dbReference>
<keyword evidence="7" id="KW-0547">Nucleotide-binding</keyword>
<evidence type="ECO:0000256" key="2">
    <source>
        <dbReference type="ARBA" id="ARBA00004141"/>
    </source>
</evidence>
<evidence type="ECO:0000256" key="5">
    <source>
        <dbReference type="ARBA" id="ARBA00022679"/>
    </source>
</evidence>
<reference evidence="18" key="2">
    <citation type="submission" date="2023-07" db="EMBL/GenBank/DDBJ databases">
        <authorList>
            <person name="Jung D.-H."/>
        </authorList>
    </citation>
    <scope>NUCLEOTIDE SEQUENCE [LARGE SCALE GENOMIC DNA]</scope>
    <source>
        <strain evidence="18">JA-25</strain>
    </source>
</reference>
<name>A0ABX0QBN1_9BACT</name>
<gene>
    <name evidence="17" type="ORF">F7231_00255</name>
</gene>
<dbReference type="RefSeq" id="WP_166690493.1">
    <property type="nucleotide sequence ID" value="NZ_WAEL01000001.1"/>
</dbReference>
<evidence type="ECO:0000256" key="8">
    <source>
        <dbReference type="ARBA" id="ARBA00022777"/>
    </source>
</evidence>
<dbReference type="Gene3D" id="3.30.450.20">
    <property type="entry name" value="PAS domain"/>
    <property type="match status" value="1"/>
</dbReference>
<dbReference type="EC" id="2.7.13.3" evidence="3"/>
<keyword evidence="4" id="KW-0597">Phosphoprotein</keyword>
<evidence type="ECO:0000256" key="9">
    <source>
        <dbReference type="ARBA" id="ARBA00022840"/>
    </source>
</evidence>
<dbReference type="InterPro" id="IPR003660">
    <property type="entry name" value="HAMP_dom"/>
</dbReference>
<keyword evidence="9" id="KW-0067">ATP-binding</keyword>
<evidence type="ECO:0000256" key="10">
    <source>
        <dbReference type="ARBA" id="ARBA00022989"/>
    </source>
</evidence>